<keyword evidence="3 5" id="KW-0067">ATP-binding</keyword>
<keyword evidence="2" id="KW-0547">Nucleotide-binding</keyword>
<dbReference type="SMART" id="SM00382">
    <property type="entry name" value="AAA"/>
    <property type="match status" value="1"/>
</dbReference>
<dbReference type="InterPro" id="IPR003593">
    <property type="entry name" value="AAA+_ATPase"/>
</dbReference>
<dbReference type="CDD" id="cd03219">
    <property type="entry name" value="ABC_Mj1267_LivG_branched"/>
    <property type="match status" value="1"/>
</dbReference>
<dbReference type="PROSITE" id="PS50893">
    <property type="entry name" value="ABC_TRANSPORTER_2"/>
    <property type="match status" value="1"/>
</dbReference>
<feature type="domain" description="ABC transporter" evidence="4">
    <location>
        <begin position="2"/>
        <end position="235"/>
    </location>
</feature>
<dbReference type="Pfam" id="PF00005">
    <property type="entry name" value="ABC_tran"/>
    <property type="match status" value="1"/>
</dbReference>
<evidence type="ECO:0000256" key="3">
    <source>
        <dbReference type="ARBA" id="ARBA00022840"/>
    </source>
</evidence>
<dbReference type="InterPro" id="IPR027417">
    <property type="entry name" value="P-loop_NTPase"/>
</dbReference>
<sequence length="242" mass="26113">MLRVQNLSKRFGGLTAVDNVSFEIEKGQIFGIIGPNGAGKTTLFNLITGNLVADQGEVRFKDQLITGKKPHQIARLGIGRTFQMVKPFGGLTVEQNVMMGALPKHASFADANRAAHDVMGMLGLTPYQNEEARSLPVGLKKKLELARALATQPSLLFLDEVMGGLNPTEVQEMMELIRFLNKENGITICMIEHVMAAVVALCEQIVVIQQGRKIAEGTANEVTSNPAVIEAYLGGEFAHAGA</sequence>
<dbReference type="PANTHER" id="PTHR45772:SF7">
    <property type="entry name" value="AMINO ACID ABC TRANSPORTER ATP-BINDING PROTEIN"/>
    <property type="match status" value="1"/>
</dbReference>
<dbReference type="InterPro" id="IPR003439">
    <property type="entry name" value="ABC_transporter-like_ATP-bd"/>
</dbReference>
<dbReference type="RefSeq" id="WP_380029742.1">
    <property type="nucleotide sequence ID" value="NZ_JBHSHC010000158.1"/>
</dbReference>
<evidence type="ECO:0000256" key="2">
    <source>
        <dbReference type="ARBA" id="ARBA00022741"/>
    </source>
</evidence>
<dbReference type="InterPro" id="IPR032823">
    <property type="entry name" value="BCA_ABC_TP_C"/>
</dbReference>
<comment type="caution">
    <text evidence="5">The sequence shown here is derived from an EMBL/GenBank/DDBJ whole genome shotgun (WGS) entry which is preliminary data.</text>
</comment>
<evidence type="ECO:0000259" key="4">
    <source>
        <dbReference type="PROSITE" id="PS50893"/>
    </source>
</evidence>
<evidence type="ECO:0000313" key="5">
    <source>
        <dbReference type="EMBL" id="MFC4770282.1"/>
    </source>
</evidence>
<evidence type="ECO:0000313" key="6">
    <source>
        <dbReference type="Proteomes" id="UP001596002"/>
    </source>
</evidence>
<accession>A0ABV9QAJ2</accession>
<dbReference type="EMBL" id="JBHSHC010000158">
    <property type="protein sequence ID" value="MFC4770282.1"/>
    <property type="molecule type" value="Genomic_DNA"/>
</dbReference>
<name>A0ABV9QAJ2_9BACL</name>
<dbReference type="GO" id="GO:0005524">
    <property type="term" value="F:ATP binding"/>
    <property type="evidence" value="ECO:0007669"/>
    <property type="project" value="UniProtKB-KW"/>
</dbReference>
<evidence type="ECO:0000256" key="1">
    <source>
        <dbReference type="ARBA" id="ARBA00022448"/>
    </source>
</evidence>
<keyword evidence="6" id="KW-1185">Reference proteome</keyword>
<proteinExistence type="predicted"/>
<dbReference type="InterPro" id="IPR051120">
    <property type="entry name" value="ABC_AA/LPS_Transport"/>
</dbReference>
<dbReference type="Proteomes" id="UP001596002">
    <property type="component" value="Unassembled WGS sequence"/>
</dbReference>
<dbReference type="SUPFAM" id="SSF52540">
    <property type="entry name" value="P-loop containing nucleoside triphosphate hydrolases"/>
    <property type="match status" value="1"/>
</dbReference>
<protein>
    <submittedName>
        <fullName evidence="5">ABC transporter ATP-binding protein</fullName>
    </submittedName>
</protein>
<dbReference type="Pfam" id="PF12399">
    <property type="entry name" value="BCA_ABC_TP_C"/>
    <property type="match status" value="1"/>
</dbReference>
<gene>
    <name evidence="5" type="ORF">ACFO8Q_23680</name>
</gene>
<organism evidence="5 6">
    <name type="scientific">Effusibacillus consociatus</name>
    <dbReference type="NCBI Taxonomy" id="1117041"/>
    <lineage>
        <taxon>Bacteria</taxon>
        <taxon>Bacillati</taxon>
        <taxon>Bacillota</taxon>
        <taxon>Bacilli</taxon>
        <taxon>Bacillales</taxon>
        <taxon>Alicyclobacillaceae</taxon>
        <taxon>Effusibacillus</taxon>
    </lineage>
</organism>
<dbReference type="PANTHER" id="PTHR45772">
    <property type="entry name" value="CONSERVED COMPONENT OF ABC TRANSPORTER FOR NATURAL AMINO ACIDS-RELATED"/>
    <property type="match status" value="1"/>
</dbReference>
<keyword evidence="1" id="KW-0813">Transport</keyword>
<reference evidence="6" key="1">
    <citation type="journal article" date="2019" name="Int. J. Syst. Evol. Microbiol.">
        <title>The Global Catalogue of Microorganisms (GCM) 10K type strain sequencing project: providing services to taxonomists for standard genome sequencing and annotation.</title>
        <authorList>
            <consortium name="The Broad Institute Genomics Platform"/>
            <consortium name="The Broad Institute Genome Sequencing Center for Infectious Disease"/>
            <person name="Wu L."/>
            <person name="Ma J."/>
        </authorList>
    </citation>
    <scope>NUCLEOTIDE SEQUENCE [LARGE SCALE GENOMIC DNA]</scope>
    <source>
        <strain evidence="6">WYCCWR 12678</strain>
    </source>
</reference>
<dbReference type="Gene3D" id="3.40.50.300">
    <property type="entry name" value="P-loop containing nucleotide triphosphate hydrolases"/>
    <property type="match status" value="1"/>
</dbReference>